<proteinExistence type="predicted"/>
<dbReference type="AlphaFoldDB" id="A0A8X7R7Z1"/>
<name>A0A8X7R7Z1_BRACI</name>
<dbReference type="EMBL" id="JAAMPC010000011">
    <property type="protein sequence ID" value="KAG2281628.1"/>
    <property type="molecule type" value="Genomic_DNA"/>
</dbReference>
<feature type="chain" id="PRO_5036475335" evidence="1">
    <location>
        <begin position="21"/>
        <end position="175"/>
    </location>
</feature>
<keyword evidence="1" id="KW-0732">Signal</keyword>
<feature type="signal peptide" evidence="1">
    <location>
        <begin position="1"/>
        <end position="20"/>
    </location>
</feature>
<comment type="caution">
    <text evidence="2">The sequence shown here is derived from an EMBL/GenBank/DDBJ whole genome shotgun (WGS) entry which is preliminary data.</text>
</comment>
<dbReference type="OrthoDB" id="10585918at2759"/>
<sequence>MKLTPFSVVLILGQLFESDSIEPQRRRNCTVGKALLNYIREPCHNLDVKTKEGDTSPQRKFLSPIDIHEINDDMTRETILTCDVEGCYLTDEPIYDVSDAEVFIDSHYYMDPLFNDDDDIQGDNNRCDVHVVVDEGYICGSREHMNHGLGEKDGHRQFHHEPPDRGWHKEHTYCM</sequence>
<evidence type="ECO:0000256" key="1">
    <source>
        <dbReference type="SAM" id="SignalP"/>
    </source>
</evidence>
<protein>
    <submittedName>
        <fullName evidence="2">Uncharacterized protein</fullName>
    </submittedName>
</protein>
<reference evidence="2 3" key="1">
    <citation type="submission" date="2020-02" db="EMBL/GenBank/DDBJ databases">
        <authorList>
            <person name="Ma Q."/>
            <person name="Huang Y."/>
            <person name="Song X."/>
            <person name="Pei D."/>
        </authorList>
    </citation>
    <scope>NUCLEOTIDE SEQUENCE [LARGE SCALE GENOMIC DNA]</scope>
    <source>
        <strain evidence="2">Sxm20200214</strain>
        <tissue evidence="2">Leaf</tissue>
    </source>
</reference>
<evidence type="ECO:0000313" key="2">
    <source>
        <dbReference type="EMBL" id="KAG2281628.1"/>
    </source>
</evidence>
<organism evidence="2 3">
    <name type="scientific">Brassica carinata</name>
    <name type="common">Ethiopian mustard</name>
    <name type="synonym">Abyssinian cabbage</name>
    <dbReference type="NCBI Taxonomy" id="52824"/>
    <lineage>
        <taxon>Eukaryota</taxon>
        <taxon>Viridiplantae</taxon>
        <taxon>Streptophyta</taxon>
        <taxon>Embryophyta</taxon>
        <taxon>Tracheophyta</taxon>
        <taxon>Spermatophyta</taxon>
        <taxon>Magnoliopsida</taxon>
        <taxon>eudicotyledons</taxon>
        <taxon>Gunneridae</taxon>
        <taxon>Pentapetalae</taxon>
        <taxon>rosids</taxon>
        <taxon>malvids</taxon>
        <taxon>Brassicales</taxon>
        <taxon>Brassicaceae</taxon>
        <taxon>Brassiceae</taxon>
        <taxon>Brassica</taxon>
    </lineage>
</organism>
<accession>A0A8X7R7Z1</accession>
<evidence type="ECO:0000313" key="3">
    <source>
        <dbReference type="Proteomes" id="UP000886595"/>
    </source>
</evidence>
<dbReference type="Proteomes" id="UP000886595">
    <property type="component" value="Unassembled WGS sequence"/>
</dbReference>
<gene>
    <name evidence="2" type="ORF">Bca52824_052848</name>
</gene>
<keyword evidence="3" id="KW-1185">Reference proteome</keyword>